<keyword evidence="2" id="KW-0378">Hydrolase</keyword>
<dbReference type="InterPro" id="IPR044925">
    <property type="entry name" value="His-Me_finger_sf"/>
</dbReference>
<proteinExistence type="predicted"/>
<accession>A0A8S5NDS5</accession>
<evidence type="ECO:0000313" key="2">
    <source>
        <dbReference type="EMBL" id="DAD92957.1"/>
    </source>
</evidence>
<dbReference type="SMART" id="SM00497">
    <property type="entry name" value="IENR1"/>
    <property type="match status" value="1"/>
</dbReference>
<dbReference type="EMBL" id="BK015149">
    <property type="protein sequence ID" value="DAD92957.1"/>
    <property type="molecule type" value="Genomic_DNA"/>
</dbReference>
<dbReference type="Gene3D" id="3.90.75.20">
    <property type="match status" value="1"/>
</dbReference>
<dbReference type="SUPFAM" id="SSF54060">
    <property type="entry name" value="His-Me finger endonucleases"/>
    <property type="match status" value="1"/>
</dbReference>
<keyword evidence="2" id="KW-0540">Nuclease</keyword>
<name>A0A8S5NDS5_9CAUD</name>
<dbReference type="InterPro" id="IPR010902">
    <property type="entry name" value="NUMOD4"/>
</dbReference>
<dbReference type="Pfam" id="PF07463">
    <property type="entry name" value="NUMOD4"/>
    <property type="match status" value="1"/>
</dbReference>
<keyword evidence="2" id="KW-0255">Endonuclease</keyword>
<evidence type="ECO:0000259" key="1">
    <source>
        <dbReference type="Pfam" id="PF07463"/>
    </source>
</evidence>
<dbReference type="InterPro" id="IPR003647">
    <property type="entry name" value="Intron_nuc_1_rpt"/>
</dbReference>
<feature type="domain" description="NUMOD4" evidence="1">
    <location>
        <begin position="2"/>
        <end position="54"/>
    </location>
</feature>
<dbReference type="InterPro" id="IPR036388">
    <property type="entry name" value="WH-like_DNA-bd_sf"/>
</dbReference>
<organism evidence="2">
    <name type="scientific">Siphoviridae sp. ctrok7</name>
    <dbReference type="NCBI Taxonomy" id="2826480"/>
    <lineage>
        <taxon>Viruses</taxon>
        <taxon>Duplodnaviria</taxon>
        <taxon>Heunggongvirae</taxon>
        <taxon>Uroviricota</taxon>
        <taxon>Caudoviricetes</taxon>
    </lineage>
</organism>
<dbReference type="GO" id="GO:0004519">
    <property type="term" value="F:endonuclease activity"/>
    <property type="evidence" value="ECO:0007669"/>
    <property type="project" value="UniProtKB-KW"/>
</dbReference>
<dbReference type="Gene3D" id="1.10.10.10">
    <property type="entry name" value="Winged helix-like DNA-binding domain superfamily/Winged helix DNA-binding domain"/>
    <property type="match status" value="1"/>
</dbReference>
<sequence length="185" mass="21580">MEKWEEIKGYESLYQISSSGRVKSLYRVDRLGRVYNERILVPEVTKKGYLRVSLGNRKDGFKKIMVHRLVAAAFIPNPDNLPQVNHKDENKSNNHVNNLEWCDNTYNQNFGTRNYRANKHKNKRIAQFDILSNKIAEYDSIKIAAIKMGINVSQLSRHLNNKPTKNVRGKFYYSHSVGGYKWAFL</sequence>
<dbReference type="GO" id="GO:0016788">
    <property type="term" value="F:hydrolase activity, acting on ester bonds"/>
    <property type="evidence" value="ECO:0007669"/>
    <property type="project" value="InterPro"/>
</dbReference>
<reference evidence="2" key="1">
    <citation type="journal article" date="2021" name="Proc. Natl. Acad. Sci. U.S.A.">
        <title>A Catalog of Tens of Thousands of Viruses from Human Metagenomes Reveals Hidden Associations with Chronic Diseases.</title>
        <authorList>
            <person name="Tisza M.J."/>
            <person name="Buck C.B."/>
        </authorList>
    </citation>
    <scope>NUCLEOTIDE SEQUENCE</scope>
    <source>
        <strain evidence="2">Ctrok7</strain>
    </source>
</reference>
<protein>
    <submittedName>
        <fullName evidence="2">Homing endonuclease</fullName>
    </submittedName>
</protein>